<name>A0A120G5Q8_PSEFL</name>
<comment type="caution">
    <text evidence="2">The sequence shown here is derived from an EMBL/GenBank/DDBJ whole genome shotgun (WGS) entry which is preliminary data.</text>
</comment>
<gene>
    <name evidence="2" type="ORF">PFLmoz3_05876</name>
</gene>
<evidence type="ECO:0000313" key="3">
    <source>
        <dbReference type="Proteomes" id="UP000061348"/>
    </source>
</evidence>
<organism evidence="2 3">
    <name type="scientific">Pseudomonas fluorescens</name>
    <dbReference type="NCBI Taxonomy" id="294"/>
    <lineage>
        <taxon>Bacteria</taxon>
        <taxon>Pseudomonadati</taxon>
        <taxon>Pseudomonadota</taxon>
        <taxon>Gammaproteobacteria</taxon>
        <taxon>Pseudomonadales</taxon>
        <taxon>Pseudomonadaceae</taxon>
        <taxon>Pseudomonas</taxon>
    </lineage>
</organism>
<reference evidence="2 3" key="1">
    <citation type="submission" date="2015-05" db="EMBL/GenBank/DDBJ databases">
        <title>A genomic and transcriptomic approach to investigate the blue pigment phenotype in Pseudomonas fluorescens.</title>
        <authorList>
            <person name="Andreani N.A."/>
            <person name="Cardazzo B."/>
        </authorList>
    </citation>
    <scope>NUCLEOTIDE SEQUENCE [LARGE SCALE GENOMIC DNA]</scope>
    <source>
        <strain evidence="2 3">Ps_22</strain>
    </source>
</reference>
<feature type="region of interest" description="Disordered" evidence="1">
    <location>
        <begin position="1"/>
        <end position="21"/>
    </location>
</feature>
<dbReference type="Proteomes" id="UP000061348">
    <property type="component" value="Unassembled WGS sequence"/>
</dbReference>
<evidence type="ECO:0000256" key="1">
    <source>
        <dbReference type="SAM" id="MobiDB-lite"/>
    </source>
</evidence>
<dbReference type="EMBL" id="LCYA01000173">
    <property type="protein sequence ID" value="KWV84494.1"/>
    <property type="molecule type" value="Genomic_DNA"/>
</dbReference>
<dbReference type="AlphaFoldDB" id="A0A120G5Q8"/>
<protein>
    <submittedName>
        <fullName evidence="2">Uncharacterized protein</fullName>
    </submittedName>
</protein>
<proteinExistence type="predicted"/>
<evidence type="ECO:0000313" key="2">
    <source>
        <dbReference type="EMBL" id="KWV84494.1"/>
    </source>
</evidence>
<accession>A0A120G5Q8</accession>
<sequence>MSPQIRLLFQPTPTPSERMPAARPIETALPPPMEYMTSSPMTLPLVW</sequence>